<proteinExistence type="predicted"/>
<keyword evidence="4" id="KW-1185">Reference proteome</keyword>
<organism evidence="3 4">
    <name type="scientific">Fulvimarina uroteuthidis</name>
    <dbReference type="NCBI Taxonomy" id="3098149"/>
    <lineage>
        <taxon>Bacteria</taxon>
        <taxon>Pseudomonadati</taxon>
        <taxon>Pseudomonadota</taxon>
        <taxon>Alphaproteobacteria</taxon>
        <taxon>Hyphomicrobiales</taxon>
        <taxon>Aurantimonadaceae</taxon>
        <taxon>Fulvimarina</taxon>
    </lineage>
</organism>
<feature type="compositionally biased region" description="Low complexity" evidence="1">
    <location>
        <begin position="261"/>
        <end position="283"/>
    </location>
</feature>
<evidence type="ECO:0000256" key="1">
    <source>
        <dbReference type="SAM" id="MobiDB-lite"/>
    </source>
</evidence>
<sequence>MKPWTSMIAAGTALALLPQTGSAQETDRQCNMVPNASGIELLISVEGIPGRYALTCRNGALVAVPAEAAGLVSAPTPQAQATRSAARTVDALISGTTPPETEIGRNMAGITSQGDTPARGETAPASADSQGSGEPTAPSDAAPQDPVAGDIPAVATVDRSTGTTDEPPVVSAPPPSVTTKSGPGSMDAQKAAAAAVSDRANAPAGAGAPATGTSDAANTPEKPDAATEGPRTPGAATGAAEPRPSGAPLETGPGALAEQMAAATSGAPASGSAPAPSKTGPGSLDEQKASASRAARQDAPNGAAVRPPSDTASSARNDDAGASTTPDATPEPDKTAVAAPKADAVPDLRVTPGGTKAAGDEEEADMIAVPANVIASAKLALPGVTFSSVSMREVEDGQLFALRGQTETGTPVAIAVEPEGRIVSVDRPIDPAQVPDMVDRIARALLPDRSVEDVLLSTRDNYSSYFIFRGVDDQAVPFALEVRSDGQESRFVTPN</sequence>
<evidence type="ECO:0000256" key="2">
    <source>
        <dbReference type="SAM" id="SignalP"/>
    </source>
</evidence>
<dbReference type="RefSeq" id="WP_322187172.1">
    <property type="nucleotide sequence ID" value="NZ_JAXLPB010000003.1"/>
</dbReference>
<dbReference type="Proteomes" id="UP001294412">
    <property type="component" value="Unassembled WGS sequence"/>
</dbReference>
<protein>
    <recommendedName>
        <fullName evidence="5">PepSY domain-containing protein</fullName>
    </recommendedName>
</protein>
<name>A0ABU5I3N2_9HYPH</name>
<keyword evidence="2" id="KW-0732">Signal</keyword>
<feature type="compositionally biased region" description="Low complexity" evidence="1">
    <location>
        <begin position="188"/>
        <end position="217"/>
    </location>
</feature>
<evidence type="ECO:0000313" key="3">
    <source>
        <dbReference type="EMBL" id="MDY8109690.1"/>
    </source>
</evidence>
<feature type="compositionally biased region" description="Low complexity" evidence="1">
    <location>
        <begin position="335"/>
        <end position="347"/>
    </location>
</feature>
<evidence type="ECO:0000313" key="4">
    <source>
        <dbReference type="Proteomes" id="UP001294412"/>
    </source>
</evidence>
<comment type="caution">
    <text evidence="3">The sequence shown here is derived from an EMBL/GenBank/DDBJ whole genome shotgun (WGS) entry which is preliminary data.</text>
</comment>
<reference evidence="3 4" key="1">
    <citation type="submission" date="2023-12" db="EMBL/GenBank/DDBJ databases">
        <title>Description of Novel Strain Fulvimarina sp. 2208YS6-2-32 isolated from Uroteuthis (Photololigo) edulis.</title>
        <authorList>
            <person name="Park J.-S."/>
        </authorList>
    </citation>
    <scope>NUCLEOTIDE SEQUENCE [LARGE SCALE GENOMIC DNA]</scope>
    <source>
        <strain evidence="3 4">2208YS6-2-32</strain>
    </source>
</reference>
<accession>A0ABU5I3N2</accession>
<feature type="compositionally biased region" description="Low complexity" evidence="1">
    <location>
        <begin position="226"/>
        <end position="244"/>
    </location>
</feature>
<evidence type="ECO:0008006" key="5">
    <source>
        <dbReference type="Google" id="ProtNLM"/>
    </source>
</evidence>
<gene>
    <name evidence="3" type="ORF">U0C82_11130</name>
</gene>
<feature type="region of interest" description="Disordered" evidence="1">
    <location>
        <begin position="95"/>
        <end position="359"/>
    </location>
</feature>
<feature type="signal peptide" evidence="2">
    <location>
        <begin position="1"/>
        <end position="23"/>
    </location>
</feature>
<feature type="chain" id="PRO_5046040565" description="PepSY domain-containing protein" evidence="2">
    <location>
        <begin position="24"/>
        <end position="495"/>
    </location>
</feature>
<dbReference type="EMBL" id="JAXLPB010000003">
    <property type="protein sequence ID" value="MDY8109690.1"/>
    <property type="molecule type" value="Genomic_DNA"/>
</dbReference>